<sequence length="551" mass="61015">MASSAGRGGAEIKHPRVLLPFTCDSLRIPDELAEGIGAGEALVVGPASGTAKHWRVEVGWDGDGAFLGRGWPEFADACGVEAGWLLVLRHRGQGLLTVKAFDANCCLRELPAPSPPAVGATASSKDASRKPQFIRVHSRDFMEKLLIPAEFVQQYLSDENLNNRTAIIFGPLGKVSHIELEKNSSDVFFAGAWSQFLVFHYITEADALLLRYEGNMVFTVKVFGLDGYQRDSKHKETRAKQVSTSADIEEQERQEAPSFSIQKHCKNKVPGSAGEKKPKGIVTPINEESSWMKPVYEIGPPLFVKKQINANTLKELALAKPFCDAIGLHGPCIIITLKTSMSNTESWKVHAVQRKDMGYRLLQGWRLFCSDNSIELGDICTFTVIETTVWDVIATRCKETINHLCNETPSASSRKHNTMNNESSNKGEKRPKVSMTALNKTSPRGCVFEIGPPAWIKKEINSTTVENRLYLPPVFCEAIGILKPCTVTLKTSMSCTRSWQARVAPYDGSSHHVSGPGWRQFCRENRIKVGEICTINIFKTTLWHVIISSPE</sequence>
<dbReference type="SMART" id="SM01019">
    <property type="entry name" value="B3"/>
    <property type="match status" value="4"/>
</dbReference>
<dbReference type="PROSITE" id="PS50863">
    <property type="entry name" value="B3"/>
    <property type="match status" value="4"/>
</dbReference>
<dbReference type="InterPro" id="IPR039218">
    <property type="entry name" value="REM_fam"/>
</dbReference>
<proteinExistence type="predicted"/>
<dbReference type="GO" id="GO:0003677">
    <property type="term" value="F:DNA binding"/>
    <property type="evidence" value="ECO:0007669"/>
    <property type="project" value="UniProtKB-KW"/>
</dbReference>
<protein>
    <recommendedName>
        <fullName evidence="7">TF-B3 domain-containing protein</fullName>
    </recommendedName>
</protein>
<feature type="domain" description="TF-B3" evidence="7">
    <location>
        <begin position="454"/>
        <end position="551"/>
    </location>
</feature>
<dbReference type="PANTHER" id="PTHR31674:SF86">
    <property type="entry name" value="B3 DOMAIN-CONTAINING PROTEIN OS04G0347400-RELATED"/>
    <property type="match status" value="1"/>
</dbReference>
<evidence type="ECO:0000256" key="6">
    <source>
        <dbReference type="SAM" id="MobiDB-lite"/>
    </source>
</evidence>
<keyword evidence="3" id="KW-0238">DNA-binding</keyword>
<feature type="domain" description="TF-B3" evidence="7">
    <location>
        <begin position="335"/>
        <end position="398"/>
    </location>
</feature>
<dbReference type="Proteomes" id="UP000243499">
    <property type="component" value="Chromosome 7"/>
</dbReference>
<keyword evidence="5" id="KW-0539">Nucleus</keyword>
<accession>A0A2T8IBP9</accession>
<name>A0A2T8IBP9_9POAL</name>
<reference evidence="8" key="1">
    <citation type="submission" date="2018-04" db="EMBL/GenBank/DDBJ databases">
        <title>WGS assembly of Panicum hallii.</title>
        <authorList>
            <person name="Lovell J."/>
            <person name="Jenkins J."/>
            <person name="Lowry D."/>
            <person name="Mamidi S."/>
            <person name="Sreedasyam A."/>
            <person name="Weng X."/>
            <person name="Barry K."/>
            <person name="Bonette J."/>
            <person name="Campitelli B."/>
            <person name="Daum C."/>
            <person name="Gordon S."/>
            <person name="Gould B."/>
            <person name="Lipzen A."/>
            <person name="Macqueen A."/>
            <person name="Palacio-Mejia J."/>
            <person name="Plott C."/>
            <person name="Shakirov E."/>
            <person name="Shu S."/>
            <person name="Yoshinaga Y."/>
            <person name="Zane M."/>
            <person name="Rokhsar D."/>
            <person name="Grimwood J."/>
            <person name="Schmutz J."/>
            <person name="Juenger T."/>
        </authorList>
    </citation>
    <scope>NUCLEOTIDE SEQUENCE [LARGE SCALE GENOMIC DNA]</scope>
    <source>
        <strain evidence="8">FIL2</strain>
    </source>
</reference>
<evidence type="ECO:0000259" key="7">
    <source>
        <dbReference type="PROSITE" id="PS50863"/>
    </source>
</evidence>
<feature type="domain" description="TF-B3" evidence="7">
    <location>
        <begin position="52"/>
        <end position="104"/>
    </location>
</feature>
<dbReference type="Gramene" id="PVH35099">
    <property type="protein sequence ID" value="PVH35099"/>
    <property type="gene ID" value="PAHAL_7G105700"/>
</dbReference>
<evidence type="ECO:0000256" key="2">
    <source>
        <dbReference type="ARBA" id="ARBA00023015"/>
    </source>
</evidence>
<dbReference type="InterPro" id="IPR003340">
    <property type="entry name" value="B3_DNA-bd"/>
</dbReference>
<keyword evidence="2" id="KW-0805">Transcription regulation</keyword>
<evidence type="ECO:0000256" key="5">
    <source>
        <dbReference type="ARBA" id="ARBA00023242"/>
    </source>
</evidence>
<organism evidence="8">
    <name type="scientific">Panicum hallii</name>
    <dbReference type="NCBI Taxonomy" id="206008"/>
    <lineage>
        <taxon>Eukaryota</taxon>
        <taxon>Viridiplantae</taxon>
        <taxon>Streptophyta</taxon>
        <taxon>Embryophyta</taxon>
        <taxon>Tracheophyta</taxon>
        <taxon>Spermatophyta</taxon>
        <taxon>Magnoliopsida</taxon>
        <taxon>Liliopsida</taxon>
        <taxon>Poales</taxon>
        <taxon>Poaceae</taxon>
        <taxon>PACMAD clade</taxon>
        <taxon>Panicoideae</taxon>
        <taxon>Panicodae</taxon>
        <taxon>Paniceae</taxon>
        <taxon>Panicinae</taxon>
        <taxon>Panicum</taxon>
        <taxon>Panicum sect. Panicum</taxon>
    </lineage>
</organism>
<dbReference type="PANTHER" id="PTHR31674">
    <property type="entry name" value="B3 DOMAIN-CONTAINING PROTEIN REM-LIKE 3-RELATED"/>
    <property type="match status" value="1"/>
</dbReference>
<evidence type="ECO:0000256" key="1">
    <source>
        <dbReference type="ARBA" id="ARBA00004123"/>
    </source>
</evidence>
<dbReference type="EMBL" id="CM008052">
    <property type="protein sequence ID" value="PVH35099.1"/>
    <property type="molecule type" value="Genomic_DNA"/>
</dbReference>
<keyword evidence="4" id="KW-0804">Transcription</keyword>
<dbReference type="Pfam" id="PF02362">
    <property type="entry name" value="B3"/>
    <property type="match status" value="3"/>
</dbReference>
<evidence type="ECO:0000256" key="3">
    <source>
        <dbReference type="ARBA" id="ARBA00023125"/>
    </source>
</evidence>
<dbReference type="GO" id="GO:0005634">
    <property type="term" value="C:nucleus"/>
    <property type="evidence" value="ECO:0007669"/>
    <property type="project" value="UniProtKB-SubCell"/>
</dbReference>
<evidence type="ECO:0000313" key="8">
    <source>
        <dbReference type="EMBL" id="PVH35099.1"/>
    </source>
</evidence>
<dbReference type="CDD" id="cd10017">
    <property type="entry name" value="B3_DNA"/>
    <property type="match status" value="2"/>
</dbReference>
<evidence type="ECO:0000256" key="4">
    <source>
        <dbReference type="ARBA" id="ARBA00023163"/>
    </source>
</evidence>
<gene>
    <name evidence="8" type="ORF">PAHAL_7G105700</name>
</gene>
<feature type="domain" description="TF-B3" evidence="7">
    <location>
        <begin position="130"/>
        <end position="226"/>
    </location>
</feature>
<feature type="region of interest" description="Disordered" evidence="6">
    <location>
        <begin position="408"/>
        <end position="432"/>
    </location>
</feature>
<comment type="subcellular location">
    <subcellularLocation>
        <location evidence="1">Nucleus</location>
    </subcellularLocation>
</comment>
<feature type="compositionally biased region" description="Polar residues" evidence="6">
    <location>
        <begin position="408"/>
        <end position="424"/>
    </location>
</feature>
<dbReference type="InterPro" id="IPR015300">
    <property type="entry name" value="DNA-bd_pseudobarrel_sf"/>
</dbReference>
<dbReference type="SUPFAM" id="SSF101936">
    <property type="entry name" value="DNA-binding pseudobarrel domain"/>
    <property type="match status" value="4"/>
</dbReference>
<dbReference type="AlphaFoldDB" id="A0A2T8IBP9"/>
<feature type="region of interest" description="Disordered" evidence="6">
    <location>
        <begin position="234"/>
        <end position="259"/>
    </location>
</feature>
<dbReference type="Gene3D" id="2.40.330.10">
    <property type="entry name" value="DNA-binding pseudobarrel domain"/>
    <property type="match status" value="4"/>
</dbReference>